<proteinExistence type="predicted"/>
<dbReference type="Gene3D" id="3.40.50.1970">
    <property type="match status" value="1"/>
</dbReference>
<dbReference type="PANTHER" id="PTHR23046">
    <property type="entry name" value="PHOSPHORIBOSYLAMINOIMIDAZOLE CARBOXYLASE CATALYTIC SUBUNIT"/>
    <property type="match status" value="1"/>
</dbReference>
<feature type="domain" description="PurE" evidence="2">
    <location>
        <begin position="1"/>
        <end position="148"/>
    </location>
</feature>
<name>A0A1F5NT77_9BACT</name>
<accession>A0A1F5NT77</accession>
<dbReference type="SMART" id="SM01001">
    <property type="entry name" value="AIRC"/>
    <property type="match status" value="1"/>
</dbReference>
<dbReference type="Pfam" id="PF00731">
    <property type="entry name" value="AIRC"/>
    <property type="match status" value="1"/>
</dbReference>
<evidence type="ECO:0000256" key="1">
    <source>
        <dbReference type="ARBA" id="ARBA00022755"/>
    </source>
</evidence>
<dbReference type="SUPFAM" id="SSF52255">
    <property type="entry name" value="N5-CAIR mutase (phosphoribosylaminoimidazole carboxylase, PurE)"/>
    <property type="match status" value="1"/>
</dbReference>
<dbReference type="EMBL" id="MFEI01000018">
    <property type="protein sequence ID" value="OGE80857.1"/>
    <property type="molecule type" value="Genomic_DNA"/>
</dbReference>
<evidence type="ECO:0000313" key="4">
    <source>
        <dbReference type="Proteomes" id="UP000177912"/>
    </source>
</evidence>
<dbReference type="STRING" id="1817822.A2826_01315"/>
<comment type="caution">
    <text evidence="3">The sequence shown here is derived from an EMBL/GenBank/DDBJ whole genome shotgun (WGS) entry which is preliminary data.</text>
</comment>
<dbReference type="AlphaFoldDB" id="A0A1F5NT77"/>
<dbReference type="InterPro" id="IPR000031">
    <property type="entry name" value="PurE_dom"/>
</dbReference>
<sequence length="149" mass="16412">MKVVFIIASPSDEVWADKIKKHLEKWKLDTITHMASAHKVPERVFSIVQEYNKEKDLVYVTIAGRSNGLSGVVAANSIHPVIACPPFADKTDMLVNVQSSLQMPSDTPVMTILDPANVADACARIFGIVDSDLQTKISDNIEAIKSEYQ</sequence>
<evidence type="ECO:0000259" key="2">
    <source>
        <dbReference type="SMART" id="SM01001"/>
    </source>
</evidence>
<dbReference type="Proteomes" id="UP000177912">
    <property type="component" value="Unassembled WGS sequence"/>
</dbReference>
<organism evidence="3 4">
    <name type="scientific">Candidatus Doudnabacteria bacterium RIFCSPHIGHO2_01_FULL_43_23</name>
    <dbReference type="NCBI Taxonomy" id="1817822"/>
    <lineage>
        <taxon>Bacteria</taxon>
        <taxon>Candidatus Doudnaibacteriota</taxon>
    </lineage>
</organism>
<reference evidence="3 4" key="1">
    <citation type="journal article" date="2016" name="Nat. Commun.">
        <title>Thousands of microbial genomes shed light on interconnected biogeochemical processes in an aquifer system.</title>
        <authorList>
            <person name="Anantharaman K."/>
            <person name="Brown C.T."/>
            <person name="Hug L.A."/>
            <person name="Sharon I."/>
            <person name="Castelle C.J."/>
            <person name="Probst A.J."/>
            <person name="Thomas B.C."/>
            <person name="Singh A."/>
            <person name="Wilkins M.J."/>
            <person name="Karaoz U."/>
            <person name="Brodie E.L."/>
            <person name="Williams K.H."/>
            <person name="Hubbard S.S."/>
            <person name="Banfield J.F."/>
        </authorList>
    </citation>
    <scope>NUCLEOTIDE SEQUENCE [LARGE SCALE GENOMIC DNA]</scope>
</reference>
<protein>
    <recommendedName>
        <fullName evidence="2">PurE domain-containing protein</fullName>
    </recommendedName>
</protein>
<dbReference type="GO" id="GO:0006189">
    <property type="term" value="P:'de novo' IMP biosynthetic process"/>
    <property type="evidence" value="ECO:0007669"/>
    <property type="project" value="InterPro"/>
</dbReference>
<dbReference type="PANTHER" id="PTHR23046:SF2">
    <property type="entry name" value="PHOSPHORIBOSYLAMINOIMIDAZOLE CARBOXYLASE"/>
    <property type="match status" value="1"/>
</dbReference>
<keyword evidence="1" id="KW-0658">Purine biosynthesis</keyword>
<dbReference type="InterPro" id="IPR024694">
    <property type="entry name" value="PurE_prokaryotes"/>
</dbReference>
<gene>
    <name evidence="3" type="ORF">A2826_01315</name>
</gene>
<evidence type="ECO:0000313" key="3">
    <source>
        <dbReference type="EMBL" id="OGE80857.1"/>
    </source>
</evidence>